<comment type="similarity">
    <text evidence="2 7">Belongs to the thioredoxin family. DsbC subfamily.</text>
</comment>
<feature type="domain" description="Disulphide bond isomerase DsbC/G N-terminal" evidence="8">
    <location>
        <begin position="26"/>
        <end position="92"/>
    </location>
</feature>
<dbReference type="PANTHER" id="PTHR35272:SF3">
    <property type="entry name" value="THIOL:DISULFIDE INTERCHANGE PROTEIN DSBC"/>
    <property type="match status" value="1"/>
</dbReference>
<evidence type="ECO:0000256" key="7">
    <source>
        <dbReference type="RuleBase" id="RU364038"/>
    </source>
</evidence>
<dbReference type="Gene3D" id="3.10.450.70">
    <property type="entry name" value="Disulphide bond isomerase, DsbC/G, N-terminal"/>
    <property type="match status" value="1"/>
</dbReference>
<feature type="chain" id="PRO_5015372987" description="Thiol:disulfide interchange protein" evidence="7">
    <location>
        <begin position="26"/>
        <end position="244"/>
    </location>
</feature>
<comment type="subcellular location">
    <subcellularLocation>
        <location evidence="1 7">Periplasm</location>
    </subcellularLocation>
</comment>
<dbReference type="PANTHER" id="PTHR35272">
    <property type="entry name" value="THIOL:DISULFIDE INTERCHANGE PROTEIN DSBC-RELATED"/>
    <property type="match status" value="1"/>
</dbReference>
<dbReference type="Proteomes" id="UP000237839">
    <property type="component" value="Unassembled WGS sequence"/>
</dbReference>
<comment type="caution">
    <text evidence="10">The sequence shown here is derived from an EMBL/GenBank/DDBJ whole genome shotgun (WGS) entry which is preliminary data.</text>
</comment>
<dbReference type="AlphaFoldDB" id="A0A2S9H1V6"/>
<dbReference type="InterPro" id="IPR036249">
    <property type="entry name" value="Thioredoxin-like_sf"/>
</dbReference>
<evidence type="ECO:0000256" key="3">
    <source>
        <dbReference type="ARBA" id="ARBA00022729"/>
    </source>
</evidence>
<dbReference type="OrthoDB" id="12976at2"/>
<feature type="signal peptide" evidence="7">
    <location>
        <begin position="1"/>
        <end position="25"/>
    </location>
</feature>
<dbReference type="InterPro" id="IPR033954">
    <property type="entry name" value="DiS-bond_Isoase_DsbC/G"/>
</dbReference>
<evidence type="ECO:0000256" key="1">
    <source>
        <dbReference type="ARBA" id="ARBA00004418"/>
    </source>
</evidence>
<dbReference type="InterPro" id="IPR009094">
    <property type="entry name" value="DiS-bond_isomerase_DsbC/G_N_sf"/>
</dbReference>
<dbReference type="Pfam" id="PF10411">
    <property type="entry name" value="DsbC_N"/>
    <property type="match status" value="1"/>
</dbReference>
<comment type="function">
    <text evidence="7">Required for disulfide bond formation in some periplasmic proteins. Acts by transferring its disulfide bond to other proteins and is reduced in the process.</text>
</comment>
<sequence length="244" mass="26723">MQSIKKIGLVVSSLLMSLILTTACAQTDHEAAIKKLLEPKLGNEVVVDAVKKTSYAGLYEVQVGGDIFYTDEKAQFLFVGNVMDLKTHKNVTRARLESLNNVKIADLPLELAMKQVKGDGTRVIAVFEDPNCGYCKRLRKEMQKIDNITVYTFMYDILSEDSAIKSNNIWCSANPAQAWNDWMLNGNAAPDAPASCTTSPHEKILALGAKLHITGTPAIFFADGTRAPGFIDANALEKKLADVK</sequence>
<dbReference type="SUPFAM" id="SSF54423">
    <property type="entry name" value="DsbC/DsbG N-terminal domain-like"/>
    <property type="match status" value="1"/>
</dbReference>
<dbReference type="PROSITE" id="PS51257">
    <property type="entry name" value="PROKAR_LIPOPROTEIN"/>
    <property type="match status" value="1"/>
</dbReference>
<keyword evidence="3 7" id="KW-0732">Signal</keyword>
<evidence type="ECO:0000313" key="10">
    <source>
        <dbReference type="EMBL" id="PRC93948.1"/>
    </source>
</evidence>
<reference evidence="10 11" key="1">
    <citation type="submission" date="2018-02" db="EMBL/GenBank/DDBJ databases">
        <title>Solimicrobium silvestre gen. nov., sp. nov., isolated from alpine forest soil.</title>
        <authorList>
            <person name="Margesin R."/>
            <person name="Albuquerque L."/>
            <person name="Zhang D.-C."/>
            <person name="Froufe H.J.C."/>
            <person name="Severino R."/>
            <person name="Roxo I."/>
            <person name="Egas C."/>
            <person name="Da Costa M.S."/>
        </authorList>
    </citation>
    <scope>NUCLEOTIDE SEQUENCE [LARGE SCALE GENOMIC DNA]</scope>
    <source>
        <strain evidence="10 11">S20-91</strain>
    </source>
</reference>
<evidence type="ECO:0000256" key="2">
    <source>
        <dbReference type="ARBA" id="ARBA00009813"/>
    </source>
</evidence>
<dbReference type="SUPFAM" id="SSF52833">
    <property type="entry name" value="Thioredoxin-like"/>
    <property type="match status" value="1"/>
</dbReference>
<evidence type="ECO:0000256" key="6">
    <source>
        <dbReference type="ARBA" id="ARBA00023284"/>
    </source>
</evidence>
<proteinExistence type="inferred from homology"/>
<dbReference type="InterPro" id="IPR017937">
    <property type="entry name" value="Thioredoxin_CS"/>
</dbReference>
<dbReference type="InterPro" id="IPR051470">
    <property type="entry name" value="Thiol:disulfide_interchange"/>
</dbReference>
<dbReference type="InterPro" id="IPR012336">
    <property type="entry name" value="Thioredoxin-like_fold"/>
</dbReference>
<evidence type="ECO:0000256" key="5">
    <source>
        <dbReference type="ARBA" id="ARBA00023157"/>
    </source>
</evidence>
<dbReference type="Pfam" id="PF13098">
    <property type="entry name" value="Thioredoxin_2"/>
    <property type="match status" value="1"/>
</dbReference>
<evidence type="ECO:0000256" key="4">
    <source>
        <dbReference type="ARBA" id="ARBA00022764"/>
    </source>
</evidence>
<keyword evidence="5" id="KW-1015">Disulfide bond</keyword>
<accession>A0A2S9H1V6</accession>
<dbReference type="CDD" id="cd03020">
    <property type="entry name" value="DsbA_DsbC_DsbG"/>
    <property type="match status" value="1"/>
</dbReference>
<keyword evidence="6 7" id="KW-0676">Redox-active center</keyword>
<dbReference type="InterPro" id="IPR018950">
    <property type="entry name" value="DiS-bond_isomerase_DsbC/G_N"/>
</dbReference>
<feature type="domain" description="Thioredoxin-like fold" evidence="9">
    <location>
        <begin position="116"/>
        <end position="240"/>
    </location>
</feature>
<dbReference type="GO" id="GO:0042597">
    <property type="term" value="C:periplasmic space"/>
    <property type="evidence" value="ECO:0007669"/>
    <property type="project" value="UniProtKB-SubCell"/>
</dbReference>
<dbReference type="PROSITE" id="PS00194">
    <property type="entry name" value="THIOREDOXIN_1"/>
    <property type="match status" value="1"/>
</dbReference>
<evidence type="ECO:0000313" key="11">
    <source>
        <dbReference type="Proteomes" id="UP000237839"/>
    </source>
</evidence>
<evidence type="ECO:0000259" key="9">
    <source>
        <dbReference type="Pfam" id="PF13098"/>
    </source>
</evidence>
<protein>
    <recommendedName>
        <fullName evidence="7">Thiol:disulfide interchange protein</fullName>
    </recommendedName>
</protein>
<keyword evidence="11" id="KW-1185">Reference proteome</keyword>
<name>A0A2S9H1V6_9BURK</name>
<organism evidence="10 11">
    <name type="scientific">Solimicrobium silvestre</name>
    <dbReference type="NCBI Taxonomy" id="2099400"/>
    <lineage>
        <taxon>Bacteria</taxon>
        <taxon>Pseudomonadati</taxon>
        <taxon>Pseudomonadota</taxon>
        <taxon>Betaproteobacteria</taxon>
        <taxon>Burkholderiales</taxon>
        <taxon>Oxalobacteraceae</taxon>
        <taxon>Solimicrobium</taxon>
    </lineage>
</organism>
<dbReference type="Gene3D" id="3.40.30.10">
    <property type="entry name" value="Glutaredoxin"/>
    <property type="match status" value="1"/>
</dbReference>
<evidence type="ECO:0000259" key="8">
    <source>
        <dbReference type="Pfam" id="PF10411"/>
    </source>
</evidence>
<keyword evidence="4 7" id="KW-0574">Periplasm</keyword>
<gene>
    <name evidence="10" type="ORF">S2091_1121</name>
</gene>
<dbReference type="EMBL" id="PUGF01000004">
    <property type="protein sequence ID" value="PRC93948.1"/>
    <property type="molecule type" value="Genomic_DNA"/>
</dbReference>